<dbReference type="EMBL" id="MGKY01000001">
    <property type="protein sequence ID" value="OGN34412.1"/>
    <property type="molecule type" value="Genomic_DNA"/>
</dbReference>
<dbReference type="AlphaFoldDB" id="A0A1F8HA32"/>
<evidence type="ECO:0000313" key="2">
    <source>
        <dbReference type="Proteomes" id="UP000177745"/>
    </source>
</evidence>
<protein>
    <submittedName>
        <fullName evidence="1">Uncharacterized protein</fullName>
    </submittedName>
</protein>
<proteinExistence type="predicted"/>
<organism evidence="1 2">
    <name type="scientific">Candidatus Yanofskybacteria bacterium RIFCSPLOWO2_12_FULL_43_11b</name>
    <dbReference type="NCBI Taxonomy" id="1802710"/>
    <lineage>
        <taxon>Bacteria</taxon>
        <taxon>Candidatus Yanofskyibacteriota</taxon>
    </lineage>
</organism>
<reference evidence="1 2" key="1">
    <citation type="journal article" date="2016" name="Nat. Commun.">
        <title>Thousands of microbial genomes shed light on interconnected biogeochemical processes in an aquifer system.</title>
        <authorList>
            <person name="Anantharaman K."/>
            <person name="Brown C.T."/>
            <person name="Hug L.A."/>
            <person name="Sharon I."/>
            <person name="Castelle C.J."/>
            <person name="Probst A.J."/>
            <person name="Thomas B.C."/>
            <person name="Singh A."/>
            <person name="Wilkins M.J."/>
            <person name="Karaoz U."/>
            <person name="Brodie E.L."/>
            <person name="Williams K.H."/>
            <person name="Hubbard S.S."/>
            <person name="Banfield J.F."/>
        </authorList>
    </citation>
    <scope>NUCLEOTIDE SEQUENCE [LARGE SCALE GENOMIC DNA]</scope>
</reference>
<accession>A0A1F8HA32</accession>
<name>A0A1F8HA32_9BACT</name>
<dbReference type="Proteomes" id="UP000177745">
    <property type="component" value="Unassembled WGS sequence"/>
</dbReference>
<sequence length="69" mass="7765">MNKQVPCNGLDCDKVWPDDQIKWHHNPGVMVGGGAVEEGADFKADEPAKMCEECFQKLPDDQKSMWSEI</sequence>
<comment type="caution">
    <text evidence="1">The sequence shown here is derived from an EMBL/GenBank/DDBJ whole genome shotgun (WGS) entry which is preliminary data.</text>
</comment>
<evidence type="ECO:0000313" key="1">
    <source>
        <dbReference type="EMBL" id="OGN34412.1"/>
    </source>
</evidence>
<gene>
    <name evidence="1" type="ORF">A3G51_03425</name>
</gene>